<keyword evidence="1 3" id="KW-0996">Nickel insertion</keyword>
<evidence type="ECO:0000313" key="5">
    <source>
        <dbReference type="Proteomes" id="UP001196661"/>
    </source>
</evidence>
<name>A0ABS5Y343_9CYAN</name>
<dbReference type="Pfam" id="PF01730">
    <property type="entry name" value="UreF"/>
    <property type="match status" value="1"/>
</dbReference>
<comment type="subcellular location">
    <subcellularLocation>
        <location evidence="3">Cytoplasm</location>
    </subcellularLocation>
</comment>
<evidence type="ECO:0000256" key="3">
    <source>
        <dbReference type="HAMAP-Rule" id="MF_01385"/>
    </source>
</evidence>
<dbReference type="EMBL" id="JADOER010000006">
    <property type="protein sequence ID" value="MBT9312242.1"/>
    <property type="molecule type" value="Genomic_DNA"/>
</dbReference>
<dbReference type="PANTHER" id="PTHR33620">
    <property type="entry name" value="UREASE ACCESSORY PROTEIN F"/>
    <property type="match status" value="1"/>
</dbReference>
<gene>
    <name evidence="3" type="primary">ureF</name>
    <name evidence="4" type="ORF">IXB28_08500</name>
</gene>
<keyword evidence="3" id="KW-0963">Cytoplasm</keyword>
<dbReference type="InterPro" id="IPR002639">
    <property type="entry name" value="UreF"/>
</dbReference>
<dbReference type="Proteomes" id="UP001196661">
    <property type="component" value="Unassembled WGS sequence"/>
</dbReference>
<dbReference type="HAMAP" id="MF_01385">
    <property type="entry name" value="UreF"/>
    <property type="match status" value="1"/>
</dbReference>
<dbReference type="PANTHER" id="PTHR33620:SF1">
    <property type="entry name" value="UREASE ACCESSORY PROTEIN F"/>
    <property type="match status" value="1"/>
</dbReference>
<accession>A0ABS5Y343</accession>
<comment type="caution">
    <text evidence="4">The sequence shown here is derived from an EMBL/GenBank/DDBJ whole genome shotgun (WGS) entry which is preliminary data.</text>
</comment>
<dbReference type="PIRSF" id="PIRSF009467">
    <property type="entry name" value="Ureas_acces_UreF"/>
    <property type="match status" value="1"/>
</dbReference>
<keyword evidence="2 3" id="KW-0143">Chaperone</keyword>
<organism evidence="4 5">
    <name type="scientific">Leptothoe kymatousa TAU-MAC 1615</name>
    <dbReference type="NCBI Taxonomy" id="2364775"/>
    <lineage>
        <taxon>Bacteria</taxon>
        <taxon>Bacillati</taxon>
        <taxon>Cyanobacteriota</taxon>
        <taxon>Cyanophyceae</taxon>
        <taxon>Nodosilineales</taxon>
        <taxon>Cymatolegaceae</taxon>
        <taxon>Leptothoe</taxon>
        <taxon>Leptothoe kymatousa</taxon>
    </lineage>
</organism>
<comment type="subunit">
    <text evidence="3">UreD, UreF and UreG form a complex that acts as a GTP-hydrolysis-dependent molecular chaperone, activating the urease apoprotein by helping to assemble the nickel containing metallocenter of UreC. The UreE protein probably delivers the nickel.</text>
</comment>
<comment type="function">
    <text evidence="3">Required for maturation of urease via the functional incorporation of the urease nickel metallocenter.</text>
</comment>
<protein>
    <recommendedName>
        <fullName evidence="3">Urease accessory protein UreF</fullName>
    </recommendedName>
</protein>
<comment type="similarity">
    <text evidence="3">Belongs to the UreF family.</text>
</comment>
<dbReference type="InterPro" id="IPR038277">
    <property type="entry name" value="UreF_sf"/>
</dbReference>
<proteinExistence type="inferred from homology"/>
<sequence>MFADQRWSLMQLSDSFFPSGSFTLSHGLESLIQSQEIRSTQDLRDFLELILHNKIGSMDVVALRQAHRASANNDNREIQAIDALLFARTLLQPNRDSQCKSGRALLMVSRSTWNSPKLDAIHTCIQIGKMHGLHPIIFAVVGQSIGLDEDNTIFAFLHGFLTGVCGAALRLGLIGHINAQILLKEMAPQLEMITQKTIGMDLDDMWSCTPLIDIAQMTHGALPQHLFLN</sequence>
<evidence type="ECO:0000256" key="1">
    <source>
        <dbReference type="ARBA" id="ARBA00022988"/>
    </source>
</evidence>
<evidence type="ECO:0000313" key="4">
    <source>
        <dbReference type="EMBL" id="MBT9312242.1"/>
    </source>
</evidence>
<evidence type="ECO:0000256" key="2">
    <source>
        <dbReference type="ARBA" id="ARBA00023186"/>
    </source>
</evidence>
<dbReference type="Gene3D" id="1.10.4190.10">
    <property type="entry name" value="Urease accessory protein UreF"/>
    <property type="match status" value="1"/>
</dbReference>
<reference evidence="4 5" key="1">
    <citation type="journal article" date="2021" name="Mar. Drugs">
        <title>Genome Reduction and Secondary Metabolism of the Marine Sponge-Associated Cyanobacterium Leptothoe.</title>
        <authorList>
            <person name="Konstantinou D."/>
            <person name="Popin R.V."/>
            <person name="Fewer D.P."/>
            <person name="Sivonen K."/>
            <person name="Gkelis S."/>
        </authorList>
    </citation>
    <scope>NUCLEOTIDE SEQUENCE [LARGE SCALE GENOMIC DNA]</scope>
    <source>
        <strain evidence="4 5">TAU-MAC 1615</strain>
    </source>
</reference>
<keyword evidence="5" id="KW-1185">Reference proteome</keyword>